<dbReference type="InterPro" id="IPR000887">
    <property type="entry name" value="Aldlse_KDPG_KHG"/>
</dbReference>
<dbReference type="GO" id="GO:0008675">
    <property type="term" value="F:2-dehydro-3-deoxy-phosphogluconate aldolase activity"/>
    <property type="evidence" value="ECO:0007669"/>
    <property type="project" value="UniProtKB-EC"/>
</dbReference>
<dbReference type="PANTHER" id="PTHR30246">
    <property type="entry name" value="2-KETO-3-DEOXY-6-PHOSPHOGLUCONATE ALDOLASE"/>
    <property type="match status" value="1"/>
</dbReference>
<dbReference type="RefSeq" id="WP_093253646.1">
    <property type="nucleotide sequence ID" value="NZ_FNQM01000006.1"/>
</dbReference>
<sequence>MNPSVEDVCRLAPVIPVLIVEDVATAAPLARALCAGGLRALEVTLRTPAALDVIRAMVAAAPDAVVGAGTLMTPEDVRAAKAAGARFGVSPGCTDRVLDAAEAEGLPMLPGVATPGEAMRAAERGLSILKFFPAEANGGAKALGAWASPLAKLRFCPTGGVSLENARDYLKLPNVLCVGGSWVAPKDAVAEGDWARIEALAAEAAALTA</sequence>
<dbReference type="InterPro" id="IPR031337">
    <property type="entry name" value="KDPG/KHG_AS_1"/>
</dbReference>
<dbReference type="PROSITE" id="PS00160">
    <property type="entry name" value="ALDOLASE_KDPG_KHG_2"/>
    <property type="match status" value="1"/>
</dbReference>
<dbReference type="PROSITE" id="PS00159">
    <property type="entry name" value="ALDOLASE_KDPG_KHG_1"/>
    <property type="match status" value="1"/>
</dbReference>
<dbReference type="Pfam" id="PF01081">
    <property type="entry name" value="Aldolase"/>
    <property type="match status" value="1"/>
</dbReference>
<name>A0A1H4BZX1_9RHOB</name>
<dbReference type="NCBIfam" id="TIGR01182">
    <property type="entry name" value="eda"/>
    <property type="match status" value="1"/>
</dbReference>
<evidence type="ECO:0000256" key="3">
    <source>
        <dbReference type="ARBA" id="ARBA00006906"/>
    </source>
</evidence>
<dbReference type="NCBIfam" id="NF004325">
    <property type="entry name" value="PRK05718.1"/>
    <property type="match status" value="1"/>
</dbReference>
<proteinExistence type="inferred from homology"/>
<dbReference type="AlphaFoldDB" id="A0A1H4BZX1"/>
<dbReference type="PANTHER" id="PTHR30246:SF1">
    <property type="entry name" value="2-DEHYDRO-3-DEOXY-6-PHOSPHOGALACTONATE ALDOLASE-RELATED"/>
    <property type="match status" value="1"/>
</dbReference>
<dbReference type="Proteomes" id="UP000198703">
    <property type="component" value="Unassembled WGS sequence"/>
</dbReference>
<keyword evidence="7" id="KW-0704">Schiff base</keyword>
<reference evidence="9 10" key="1">
    <citation type="submission" date="2016-10" db="EMBL/GenBank/DDBJ databases">
        <authorList>
            <person name="de Groot N.N."/>
        </authorList>
    </citation>
    <scope>NUCLEOTIDE SEQUENCE [LARGE SCALE GENOMIC DNA]</scope>
    <source>
        <strain evidence="9 10">DSM 15345</strain>
    </source>
</reference>
<comment type="catalytic activity">
    <reaction evidence="1">
        <text>2-dehydro-3-deoxy-6-phospho-D-gluconate = D-glyceraldehyde 3-phosphate + pyruvate</text>
        <dbReference type="Rhea" id="RHEA:17089"/>
        <dbReference type="ChEBI" id="CHEBI:15361"/>
        <dbReference type="ChEBI" id="CHEBI:57569"/>
        <dbReference type="ChEBI" id="CHEBI:59776"/>
        <dbReference type="EC" id="4.1.2.14"/>
    </reaction>
</comment>
<dbReference type="SUPFAM" id="SSF51569">
    <property type="entry name" value="Aldolase"/>
    <property type="match status" value="1"/>
</dbReference>
<evidence type="ECO:0000256" key="8">
    <source>
        <dbReference type="ARBA" id="ARBA00023277"/>
    </source>
</evidence>
<comment type="similarity">
    <text evidence="3">Belongs to the KHG/KDPG aldolase family.</text>
</comment>
<dbReference type="EMBL" id="FNQM01000006">
    <property type="protein sequence ID" value="SEA53745.1"/>
    <property type="molecule type" value="Genomic_DNA"/>
</dbReference>
<dbReference type="CDD" id="cd00452">
    <property type="entry name" value="KDPG_aldolase"/>
    <property type="match status" value="1"/>
</dbReference>
<keyword evidence="10" id="KW-1185">Reference proteome</keyword>
<dbReference type="Gene3D" id="3.20.20.70">
    <property type="entry name" value="Aldolase class I"/>
    <property type="match status" value="1"/>
</dbReference>
<evidence type="ECO:0000256" key="1">
    <source>
        <dbReference type="ARBA" id="ARBA00000654"/>
    </source>
</evidence>
<evidence type="ECO:0000256" key="4">
    <source>
        <dbReference type="ARBA" id="ARBA00011233"/>
    </source>
</evidence>
<comment type="pathway">
    <text evidence="2">Carbohydrate acid metabolism; 2-dehydro-3-deoxy-D-gluconate degradation; D-glyceraldehyde 3-phosphate and pyruvate from 2-dehydro-3-deoxy-D-gluconate: step 2/2.</text>
</comment>
<comment type="subunit">
    <text evidence="4">Homotrimer.</text>
</comment>
<dbReference type="OrthoDB" id="9805177at2"/>
<evidence type="ECO:0000256" key="6">
    <source>
        <dbReference type="ARBA" id="ARBA00023239"/>
    </source>
</evidence>
<dbReference type="EC" id="4.1.2.14" evidence="5"/>
<dbReference type="InterPro" id="IPR013785">
    <property type="entry name" value="Aldolase_TIM"/>
</dbReference>
<dbReference type="InterPro" id="IPR031338">
    <property type="entry name" value="KDPG/KHG_AS_2"/>
</dbReference>
<evidence type="ECO:0000313" key="10">
    <source>
        <dbReference type="Proteomes" id="UP000198703"/>
    </source>
</evidence>
<protein>
    <recommendedName>
        <fullName evidence="5">2-dehydro-3-deoxy-phosphogluconate aldolase</fullName>
        <ecNumber evidence="5">4.1.2.14</ecNumber>
    </recommendedName>
</protein>
<accession>A0A1H4BZX1</accession>
<evidence type="ECO:0000256" key="5">
    <source>
        <dbReference type="ARBA" id="ARBA00013063"/>
    </source>
</evidence>
<evidence type="ECO:0000313" key="9">
    <source>
        <dbReference type="EMBL" id="SEA53745.1"/>
    </source>
</evidence>
<gene>
    <name evidence="9" type="ORF">SAMN05444370_106133</name>
</gene>
<dbReference type="STRING" id="89524.SAMN05444370_106133"/>
<organism evidence="9 10">
    <name type="scientific">Rubrimonas cliftonensis</name>
    <dbReference type="NCBI Taxonomy" id="89524"/>
    <lineage>
        <taxon>Bacteria</taxon>
        <taxon>Pseudomonadati</taxon>
        <taxon>Pseudomonadota</taxon>
        <taxon>Alphaproteobacteria</taxon>
        <taxon>Rhodobacterales</taxon>
        <taxon>Paracoccaceae</taxon>
        <taxon>Rubrimonas</taxon>
    </lineage>
</organism>
<evidence type="ECO:0000256" key="2">
    <source>
        <dbReference type="ARBA" id="ARBA00004736"/>
    </source>
</evidence>
<evidence type="ECO:0000256" key="7">
    <source>
        <dbReference type="ARBA" id="ARBA00023270"/>
    </source>
</evidence>
<keyword evidence="6" id="KW-0456">Lyase</keyword>
<keyword evidence="8" id="KW-0119">Carbohydrate metabolism</keyword>